<evidence type="ECO:0000313" key="1">
    <source>
        <dbReference type="EMBL" id="MCD7107965.1"/>
    </source>
</evidence>
<dbReference type="RefSeq" id="WP_113151330.1">
    <property type="nucleotide sequence ID" value="NZ_JAJOZR010000001.1"/>
</dbReference>
<organism evidence="1 2">
    <name type="scientific">Rhizobium quercicola</name>
    <dbReference type="NCBI Taxonomy" id="2901226"/>
    <lineage>
        <taxon>Bacteria</taxon>
        <taxon>Pseudomonadati</taxon>
        <taxon>Pseudomonadota</taxon>
        <taxon>Alphaproteobacteria</taxon>
        <taxon>Hyphomicrobiales</taxon>
        <taxon>Rhizobiaceae</taxon>
        <taxon>Rhizobium/Agrobacterium group</taxon>
        <taxon>Rhizobium</taxon>
    </lineage>
</organism>
<proteinExistence type="predicted"/>
<accession>A0A9X1SZT0</accession>
<reference evidence="1" key="1">
    <citation type="submission" date="2021-12" db="EMBL/GenBank/DDBJ databases">
        <authorList>
            <person name="Li Y."/>
        </authorList>
    </citation>
    <scope>NUCLEOTIDE SEQUENCE</scope>
    <source>
        <strain evidence="1">DKSPLA3</strain>
    </source>
</reference>
<name>A0A9X1SZT0_9HYPH</name>
<protein>
    <submittedName>
        <fullName evidence="1">Uncharacterized protein</fullName>
    </submittedName>
</protein>
<dbReference type="Proteomes" id="UP001139089">
    <property type="component" value="Unassembled WGS sequence"/>
</dbReference>
<comment type="caution">
    <text evidence="1">The sequence shown here is derived from an EMBL/GenBank/DDBJ whole genome shotgun (WGS) entry which is preliminary data.</text>
</comment>
<evidence type="ECO:0000313" key="2">
    <source>
        <dbReference type="Proteomes" id="UP001139089"/>
    </source>
</evidence>
<keyword evidence="2" id="KW-1185">Reference proteome</keyword>
<dbReference type="AlphaFoldDB" id="A0A9X1SZT0"/>
<gene>
    <name evidence="1" type="ORF">LRX75_02805</name>
</gene>
<dbReference type="EMBL" id="JAJOZR010000001">
    <property type="protein sequence ID" value="MCD7107965.1"/>
    <property type="molecule type" value="Genomic_DNA"/>
</dbReference>
<sequence length="124" mass="14182">MAKVPEMTKHRGFPAGLSGTQWQFTLRRANSKVTVLGQWRRHPTLDKTVGLADTAFVHSLWHYFGTEPFERGNLDGERLSRLFGREILPAERDFDPASYQALLKLNEPLARKNFPEAFVDVLDV</sequence>